<dbReference type="GO" id="GO:0003677">
    <property type="term" value="F:DNA binding"/>
    <property type="evidence" value="ECO:0007669"/>
    <property type="project" value="UniProtKB-KW"/>
</dbReference>
<dbReference type="GO" id="GO:0003700">
    <property type="term" value="F:DNA-binding transcription factor activity"/>
    <property type="evidence" value="ECO:0007669"/>
    <property type="project" value="InterPro"/>
</dbReference>
<protein>
    <submittedName>
        <fullName evidence="5">MarR family transcriptional regulator</fullName>
    </submittedName>
</protein>
<dbReference type="SMART" id="SM00347">
    <property type="entry name" value="HTH_MARR"/>
    <property type="match status" value="1"/>
</dbReference>
<dbReference type="RefSeq" id="WP_109968603.1">
    <property type="nucleotide sequence ID" value="NZ_CP176093.1"/>
</dbReference>
<dbReference type="AlphaFoldDB" id="A0A2V2NA23"/>
<dbReference type="InterPro" id="IPR036390">
    <property type="entry name" value="WH_DNA-bd_sf"/>
</dbReference>
<evidence type="ECO:0000256" key="3">
    <source>
        <dbReference type="ARBA" id="ARBA00023163"/>
    </source>
</evidence>
<evidence type="ECO:0000256" key="1">
    <source>
        <dbReference type="ARBA" id="ARBA00023015"/>
    </source>
</evidence>
<dbReference type="PRINTS" id="PR00598">
    <property type="entry name" value="HTHMARR"/>
</dbReference>
<gene>
    <name evidence="5" type="ORF">DK846_08985</name>
</gene>
<dbReference type="SUPFAM" id="SSF46785">
    <property type="entry name" value="Winged helix' DNA-binding domain"/>
    <property type="match status" value="1"/>
</dbReference>
<evidence type="ECO:0000313" key="5">
    <source>
        <dbReference type="EMBL" id="PWR72113.1"/>
    </source>
</evidence>
<keyword evidence="6" id="KW-1185">Reference proteome</keyword>
<organism evidence="5 6">
    <name type="scientific">Methanospirillum lacunae</name>
    <dbReference type="NCBI Taxonomy" id="668570"/>
    <lineage>
        <taxon>Archaea</taxon>
        <taxon>Methanobacteriati</taxon>
        <taxon>Methanobacteriota</taxon>
        <taxon>Stenosarchaea group</taxon>
        <taxon>Methanomicrobia</taxon>
        <taxon>Methanomicrobiales</taxon>
        <taxon>Methanospirillaceae</taxon>
        <taxon>Methanospirillum</taxon>
    </lineage>
</organism>
<dbReference type="PROSITE" id="PS50995">
    <property type="entry name" value="HTH_MARR_2"/>
    <property type="match status" value="1"/>
</dbReference>
<keyword evidence="2" id="KW-0238">DNA-binding</keyword>
<dbReference type="PANTHER" id="PTHR42756:SF1">
    <property type="entry name" value="TRANSCRIPTIONAL REPRESSOR OF EMRAB OPERON"/>
    <property type="match status" value="1"/>
</dbReference>
<name>A0A2V2NA23_9EURY</name>
<dbReference type="InterPro" id="IPR036388">
    <property type="entry name" value="WH-like_DNA-bd_sf"/>
</dbReference>
<dbReference type="OrthoDB" id="115359at2157"/>
<dbReference type="InterPro" id="IPR000835">
    <property type="entry name" value="HTH_MarR-typ"/>
</dbReference>
<reference evidence="5 6" key="1">
    <citation type="submission" date="2018-05" db="EMBL/GenBank/DDBJ databases">
        <title>Draft genome of Methanospirillum lacunae Ki8-1.</title>
        <authorList>
            <person name="Dueholm M.S."/>
            <person name="Nielsen P.H."/>
            <person name="Bakmann L.F."/>
            <person name="Otzen D.E."/>
        </authorList>
    </citation>
    <scope>NUCLEOTIDE SEQUENCE [LARGE SCALE GENOMIC DNA]</scope>
    <source>
        <strain evidence="5 6">Ki8-1</strain>
    </source>
</reference>
<dbReference type="EMBL" id="QGMY01000007">
    <property type="protein sequence ID" value="PWR72113.1"/>
    <property type="molecule type" value="Genomic_DNA"/>
</dbReference>
<comment type="caution">
    <text evidence="5">The sequence shown here is derived from an EMBL/GenBank/DDBJ whole genome shotgun (WGS) entry which is preliminary data.</text>
</comment>
<keyword evidence="3" id="KW-0804">Transcription</keyword>
<evidence type="ECO:0000313" key="6">
    <source>
        <dbReference type="Proteomes" id="UP000245657"/>
    </source>
</evidence>
<dbReference type="PANTHER" id="PTHR42756">
    <property type="entry name" value="TRANSCRIPTIONAL REGULATOR, MARR"/>
    <property type="match status" value="1"/>
</dbReference>
<feature type="domain" description="HTH marR-type" evidence="4">
    <location>
        <begin position="1"/>
        <end position="139"/>
    </location>
</feature>
<sequence length="149" mass="17441">MDLGELFLQFIEQYHEVLREADAEEMKATGLPDITIHQFFYLREIRRQEQTTLTELALSLQVTKPSATAAVTRLIKDGFVSRTQSTLDQRKFHLSLTKQGQQIFIHKERAYKQFIQQVERRATEEQRATLAEAFKIMISSFPEKDHNLI</sequence>
<dbReference type="Proteomes" id="UP000245657">
    <property type="component" value="Unassembled WGS sequence"/>
</dbReference>
<dbReference type="Gene3D" id="1.10.10.10">
    <property type="entry name" value="Winged helix-like DNA-binding domain superfamily/Winged helix DNA-binding domain"/>
    <property type="match status" value="1"/>
</dbReference>
<evidence type="ECO:0000256" key="2">
    <source>
        <dbReference type="ARBA" id="ARBA00023125"/>
    </source>
</evidence>
<dbReference type="Pfam" id="PF01047">
    <property type="entry name" value="MarR"/>
    <property type="match status" value="1"/>
</dbReference>
<evidence type="ECO:0000259" key="4">
    <source>
        <dbReference type="PROSITE" id="PS50995"/>
    </source>
</evidence>
<keyword evidence="1" id="KW-0805">Transcription regulation</keyword>
<proteinExistence type="predicted"/>
<dbReference type="GeneID" id="97548020"/>
<accession>A0A2V2NA23</accession>